<feature type="transmembrane region" description="Helical" evidence="2">
    <location>
        <begin position="267"/>
        <end position="284"/>
    </location>
</feature>
<organism evidence="4 5">
    <name type="scientific">Vallitalea pronyensis</name>
    <dbReference type="NCBI Taxonomy" id="1348613"/>
    <lineage>
        <taxon>Bacteria</taxon>
        <taxon>Bacillati</taxon>
        <taxon>Bacillota</taxon>
        <taxon>Clostridia</taxon>
        <taxon>Lachnospirales</taxon>
        <taxon>Vallitaleaceae</taxon>
        <taxon>Vallitalea</taxon>
    </lineage>
</organism>
<feature type="transmembrane region" description="Helical" evidence="2">
    <location>
        <begin position="141"/>
        <end position="160"/>
    </location>
</feature>
<keyword evidence="5" id="KW-1185">Reference proteome</keyword>
<keyword evidence="2" id="KW-0472">Membrane</keyword>
<proteinExistence type="predicted"/>
<dbReference type="EMBL" id="CP058649">
    <property type="protein sequence ID" value="QUI20822.1"/>
    <property type="molecule type" value="Genomic_DNA"/>
</dbReference>
<keyword evidence="2" id="KW-0812">Transmembrane</keyword>
<dbReference type="Pfam" id="PF19732">
    <property type="entry name" value="SpoIIE_N"/>
    <property type="match status" value="1"/>
</dbReference>
<feature type="transmembrane region" description="Helical" evidence="2">
    <location>
        <begin position="245"/>
        <end position="261"/>
    </location>
</feature>
<dbReference type="InterPro" id="IPR001932">
    <property type="entry name" value="PPM-type_phosphatase-like_dom"/>
</dbReference>
<dbReference type="EC" id="3.1.3.16" evidence="4"/>
<evidence type="ECO:0000256" key="2">
    <source>
        <dbReference type="SAM" id="Phobius"/>
    </source>
</evidence>
<keyword evidence="1 4" id="KW-0378">Hydrolase</keyword>
<feature type="transmembrane region" description="Helical" evidence="2">
    <location>
        <begin position="70"/>
        <end position="101"/>
    </location>
</feature>
<dbReference type="SMART" id="SM00331">
    <property type="entry name" value="PP2C_SIG"/>
    <property type="match status" value="1"/>
</dbReference>
<feature type="transmembrane region" description="Helical" evidence="2">
    <location>
        <begin position="181"/>
        <end position="203"/>
    </location>
</feature>
<feature type="transmembrane region" description="Helical" evidence="2">
    <location>
        <begin position="291"/>
        <end position="309"/>
    </location>
</feature>
<dbReference type="InterPro" id="IPR014221">
    <property type="entry name" value="SpoII_E"/>
</dbReference>
<dbReference type="GO" id="GO:0004722">
    <property type="term" value="F:protein serine/threonine phosphatase activity"/>
    <property type="evidence" value="ECO:0007669"/>
    <property type="project" value="UniProtKB-EC"/>
</dbReference>
<keyword evidence="2" id="KW-1133">Transmembrane helix</keyword>
<dbReference type="AlphaFoldDB" id="A0A8J8MFH7"/>
<dbReference type="Pfam" id="PF07228">
    <property type="entry name" value="SpoIIE"/>
    <property type="match status" value="1"/>
</dbReference>
<accession>A0A8J8MFH7</accession>
<dbReference type="InterPro" id="IPR036457">
    <property type="entry name" value="PPM-type-like_dom_sf"/>
</dbReference>
<dbReference type="Proteomes" id="UP000683246">
    <property type="component" value="Chromosome"/>
</dbReference>
<evidence type="ECO:0000259" key="3">
    <source>
        <dbReference type="SMART" id="SM00331"/>
    </source>
</evidence>
<gene>
    <name evidence="4" type="primary">spoIIE</name>
    <name evidence="4" type="ORF">HZI73_00185</name>
</gene>
<dbReference type="KEGG" id="vpy:HZI73_00185"/>
<dbReference type="RefSeq" id="WP_212696280.1">
    <property type="nucleotide sequence ID" value="NZ_CP058649.1"/>
</dbReference>
<sequence length="791" mass="88589">MERVDVGFRRSHPLLQKKDIYMRQAFRILKIVFIYILGMMLGRAVIFTNMNPMAMAYFSAVYIDKKNRLGIFLAVLLGLITVMPAIDVLKYLMIMIVIVAINSIVEIRGKKMLLIHEGIISAISCLVVSMSAAVMGQNAGHMFFAAFLEAIAILALVLIYGRGVKYLLEHDDENKVTNEVLISEAIIMGTAVAGIAGITVLGFGFIEVWIFSVVLILGYRHGIGTGAVIGVVSGIVLVLMGKYDAEIVGIFGMIGILSALFRELGKVGSMIGFSLGTIGLWYFFSPLNLDFQIVKALIVSVGIFAILPSEKEQIYTMKKEMVSEDRHIDKVQSIINEKLAHFSASFHNIAKTFEDISDRRENLTTEEVNKLLDDVAEKVCKNCSMCQMCWQKEFYDTYRTVFSIFSAIENKNQITRDDIPNGFLNKCIHTEDFIATTNRLFEIYKMNMAWENRIAENRELISQQFHSVAHIIEKLGDNLYKNMAFNEELETSIMEELSKEDILVKDVVVYKTHNGRMEVGMKLKYQGDKSRSMRDVTPVVNKYTKKRMRMEDGCKYISDAAYSDVRFIESEVYRIAKGVSRVGKDDKDVSGDSYSFLNLPKGQDIVALSDGMGTGLKAFKESKATIELMEQLLEAGFDGETAIKMVNSILVLKSSEQTLSTLDMSVIDRYTGMCEFVKIGAVSSFIKSGNKIDVIGSTSLPMGMLNHVESESTNKQLKDGDMVVMVTDGILDSDDETIDKEKWVEEALKKCDSRNPQDISDYILESARKKAGGQVNDDMTVIAVRIWEKAG</sequence>
<dbReference type="SUPFAM" id="SSF81606">
    <property type="entry name" value="PP2C-like"/>
    <property type="match status" value="1"/>
</dbReference>
<protein>
    <submittedName>
        <fullName evidence="4">Stage II sporulation protein E</fullName>
        <ecNumber evidence="4">3.1.3.16</ecNumber>
    </submittedName>
</protein>
<dbReference type="PANTHER" id="PTHR43156:SF2">
    <property type="entry name" value="STAGE II SPORULATION PROTEIN E"/>
    <property type="match status" value="1"/>
</dbReference>
<dbReference type="Gene3D" id="3.60.40.10">
    <property type="entry name" value="PPM-type phosphatase domain"/>
    <property type="match status" value="1"/>
</dbReference>
<feature type="transmembrane region" description="Helical" evidence="2">
    <location>
        <begin position="209"/>
        <end position="238"/>
    </location>
</feature>
<feature type="domain" description="PPM-type phosphatase" evidence="3">
    <location>
        <begin position="567"/>
        <end position="786"/>
    </location>
</feature>
<feature type="transmembrane region" description="Helical" evidence="2">
    <location>
        <begin position="28"/>
        <end position="50"/>
    </location>
</feature>
<feature type="transmembrane region" description="Helical" evidence="2">
    <location>
        <begin position="113"/>
        <end position="135"/>
    </location>
</feature>
<evidence type="ECO:0000313" key="5">
    <source>
        <dbReference type="Proteomes" id="UP000683246"/>
    </source>
</evidence>
<name>A0A8J8MFH7_9FIRM</name>
<dbReference type="InterPro" id="IPR045768">
    <property type="entry name" value="SpoIIE_N"/>
</dbReference>
<dbReference type="NCBIfam" id="TIGR02865">
    <property type="entry name" value="spore_II_E"/>
    <property type="match status" value="1"/>
</dbReference>
<evidence type="ECO:0000256" key="1">
    <source>
        <dbReference type="ARBA" id="ARBA00022801"/>
    </source>
</evidence>
<dbReference type="InterPro" id="IPR052016">
    <property type="entry name" value="Bact_Sigma-Reg"/>
</dbReference>
<reference evidence="4" key="1">
    <citation type="submission" date="2020-07" db="EMBL/GenBank/DDBJ databases">
        <title>Vallitalea pronyensis genome.</title>
        <authorList>
            <person name="Postec A."/>
        </authorList>
    </citation>
    <scope>NUCLEOTIDE SEQUENCE</scope>
    <source>
        <strain evidence="4">FatNI3</strain>
    </source>
</reference>
<dbReference type="PANTHER" id="PTHR43156">
    <property type="entry name" value="STAGE II SPORULATION PROTEIN E-RELATED"/>
    <property type="match status" value="1"/>
</dbReference>
<evidence type="ECO:0000313" key="4">
    <source>
        <dbReference type="EMBL" id="QUI20822.1"/>
    </source>
</evidence>